<organism evidence="2 3">
    <name type="scientific">Petrolisthes manimaculis</name>
    <dbReference type="NCBI Taxonomy" id="1843537"/>
    <lineage>
        <taxon>Eukaryota</taxon>
        <taxon>Metazoa</taxon>
        <taxon>Ecdysozoa</taxon>
        <taxon>Arthropoda</taxon>
        <taxon>Crustacea</taxon>
        <taxon>Multicrustacea</taxon>
        <taxon>Malacostraca</taxon>
        <taxon>Eumalacostraca</taxon>
        <taxon>Eucarida</taxon>
        <taxon>Decapoda</taxon>
        <taxon>Pleocyemata</taxon>
        <taxon>Anomura</taxon>
        <taxon>Galatheoidea</taxon>
        <taxon>Porcellanidae</taxon>
        <taxon>Petrolisthes</taxon>
    </lineage>
</organism>
<dbReference type="EMBL" id="JAWZYT010002604">
    <property type="protein sequence ID" value="KAK4303297.1"/>
    <property type="molecule type" value="Genomic_DNA"/>
</dbReference>
<comment type="caution">
    <text evidence="2">The sequence shown here is derived from an EMBL/GenBank/DDBJ whole genome shotgun (WGS) entry which is preliminary data.</text>
</comment>
<evidence type="ECO:0000256" key="1">
    <source>
        <dbReference type="SAM" id="MobiDB-lite"/>
    </source>
</evidence>
<feature type="compositionally biased region" description="Low complexity" evidence="1">
    <location>
        <begin position="77"/>
        <end position="86"/>
    </location>
</feature>
<sequence length="86" mass="9041">MERKVDGGRGAETDRGRGGKVDGGRGGETDRGREGGHTYQTVSVEGHSKGVRGVCGYLSVVSEGADSGTVEERRKTTLTTNQTQTN</sequence>
<evidence type="ECO:0000313" key="2">
    <source>
        <dbReference type="EMBL" id="KAK4303297.1"/>
    </source>
</evidence>
<evidence type="ECO:0000313" key="3">
    <source>
        <dbReference type="Proteomes" id="UP001292094"/>
    </source>
</evidence>
<dbReference type="AlphaFoldDB" id="A0AAE1P9K5"/>
<feature type="compositionally biased region" description="Basic and acidic residues" evidence="1">
    <location>
        <begin position="1"/>
        <end position="36"/>
    </location>
</feature>
<gene>
    <name evidence="2" type="ORF">Pmani_024681</name>
</gene>
<keyword evidence="3" id="KW-1185">Reference proteome</keyword>
<feature type="region of interest" description="Disordered" evidence="1">
    <location>
        <begin position="64"/>
        <end position="86"/>
    </location>
</feature>
<accession>A0AAE1P9K5</accession>
<reference evidence="2" key="1">
    <citation type="submission" date="2023-11" db="EMBL/GenBank/DDBJ databases">
        <title>Genome assemblies of two species of porcelain crab, Petrolisthes cinctipes and Petrolisthes manimaculis (Anomura: Porcellanidae).</title>
        <authorList>
            <person name="Angst P."/>
        </authorList>
    </citation>
    <scope>NUCLEOTIDE SEQUENCE</scope>
    <source>
        <strain evidence="2">PB745_02</strain>
        <tissue evidence="2">Gill</tissue>
    </source>
</reference>
<feature type="region of interest" description="Disordered" evidence="1">
    <location>
        <begin position="1"/>
        <end position="45"/>
    </location>
</feature>
<dbReference type="Proteomes" id="UP001292094">
    <property type="component" value="Unassembled WGS sequence"/>
</dbReference>
<name>A0AAE1P9K5_9EUCA</name>
<proteinExistence type="predicted"/>
<protein>
    <submittedName>
        <fullName evidence="2">Uncharacterized protein</fullName>
    </submittedName>
</protein>